<sequence>MISFSCKNLTKSVIHKTLECLFMITSELYCLLVRIIENRTRSATVYLNSVMIYNISKNLLRKPLGFEIKRERGICIKIAHNQNSIMNQYFYEQKITAWTIKFPLGLQLHLNFNFIRSRSIVKFKICEKKIVQFVQIRRQTIRLVKLTCIKLFRFFLSGSYLKQWENYEQSIKIFKSDEIQDHILTNNIKY</sequence>
<gene>
    <name evidence="1" type="ORF">BpHYR1_002324</name>
</gene>
<keyword evidence="2" id="KW-1185">Reference proteome</keyword>
<dbReference type="AlphaFoldDB" id="A0A3M7SYL1"/>
<name>A0A3M7SYL1_BRAPC</name>
<protein>
    <submittedName>
        <fullName evidence="1">Uncharacterized protein</fullName>
    </submittedName>
</protein>
<dbReference type="EMBL" id="REGN01000607">
    <property type="protein sequence ID" value="RNA40678.1"/>
    <property type="molecule type" value="Genomic_DNA"/>
</dbReference>
<evidence type="ECO:0000313" key="2">
    <source>
        <dbReference type="Proteomes" id="UP000276133"/>
    </source>
</evidence>
<organism evidence="1 2">
    <name type="scientific">Brachionus plicatilis</name>
    <name type="common">Marine rotifer</name>
    <name type="synonym">Brachionus muelleri</name>
    <dbReference type="NCBI Taxonomy" id="10195"/>
    <lineage>
        <taxon>Eukaryota</taxon>
        <taxon>Metazoa</taxon>
        <taxon>Spiralia</taxon>
        <taxon>Gnathifera</taxon>
        <taxon>Rotifera</taxon>
        <taxon>Eurotatoria</taxon>
        <taxon>Monogononta</taxon>
        <taxon>Pseudotrocha</taxon>
        <taxon>Ploima</taxon>
        <taxon>Brachionidae</taxon>
        <taxon>Brachionus</taxon>
    </lineage>
</organism>
<comment type="caution">
    <text evidence="1">The sequence shown here is derived from an EMBL/GenBank/DDBJ whole genome shotgun (WGS) entry which is preliminary data.</text>
</comment>
<dbReference type="Proteomes" id="UP000276133">
    <property type="component" value="Unassembled WGS sequence"/>
</dbReference>
<proteinExistence type="predicted"/>
<accession>A0A3M7SYL1</accession>
<evidence type="ECO:0000313" key="1">
    <source>
        <dbReference type="EMBL" id="RNA40678.1"/>
    </source>
</evidence>
<reference evidence="1 2" key="1">
    <citation type="journal article" date="2018" name="Sci. Rep.">
        <title>Genomic signatures of local adaptation to the degree of environmental predictability in rotifers.</title>
        <authorList>
            <person name="Franch-Gras L."/>
            <person name="Hahn C."/>
            <person name="Garcia-Roger E.M."/>
            <person name="Carmona M.J."/>
            <person name="Serra M."/>
            <person name="Gomez A."/>
        </authorList>
    </citation>
    <scope>NUCLEOTIDE SEQUENCE [LARGE SCALE GENOMIC DNA]</scope>
    <source>
        <strain evidence="1">HYR1</strain>
    </source>
</reference>